<accession>A0A6J6NUK6</accession>
<name>A0A6J6NUK6_9ZZZZ</name>
<reference evidence="2" key="1">
    <citation type="submission" date="2020-05" db="EMBL/GenBank/DDBJ databases">
        <authorList>
            <person name="Chiriac C."/>
            <person name="Salcher M."/>
            <person name="Ghai R."/>
            <person name="Kavagutti S V."/>
        </authorList>
    </citation>
    <scope>NUCLEOTIDE SEQUENCE</scope>
</reference>
<dbReference type="EMBL" id="CAEZXM010000103">
    <property type="protein sequence ID" value="CAB4689642.1"/>
    <property type="molecule type" value="Genomic_DNA"/>
</dbReference>
<dbReference type="AlphaFoldDB" id="A0A6J6NUK6"/>
<organism evidence="2">
    <name type="scientific">freshwater metagenome</name>
    <dbReference type="NCBI Taxonomy" id="449393"/>
    <lineage>
        <taxon>unclassified sequences</taxon>
        <taxon>metagenomes</taxon>
        <taxon>ecological metagenomes</taxon>
    </lineage>
</organism>
<feature type="compositionally biased region" description="Polar residues" evidence="1">
    <location>
        <begin position="31"/>
        <end position="42"/>
    </location>
</feature>
<feature type="compositionally biased region" description="Basic and acidic residues" evidence="1">
    <location>
        <begin position="16"/>
        <end position="30"/>
    </location>
</feature>
<gene>
    <name evidence="2" type="ORF">UFOPK2366_00680</name>
</gene>
<evidence type="ECO:0000256" key="1">
    <source>
        <dbReference type="SAM" id="MobiDB-lite"/>
    </source>
</evidence>
<feature type="region of interest" description="Disordered" evidence="1">
    <location>
        <begin position="1"/>
        <end position="84"/>
    </location>
</feature>
<proteinExistence type="predicted"/>
<sequence length="105" mass="12022">MSQRHHMQESAPQPKMDLRAHAHNERHRINSELQAVANQVSAGSEPEDIHEPGRAWVPSHRHDAAKGKASATKQEVRHWKMKSWKRRSTVRKARALVTRVVAEQA</sequence>
<evidence type="ECO:0000313" key="2">
    <source>
        <dbReference type="EMBL" id="CAB4689642.1"/>
    </source>
</evidence>
<protein>
    <submittedName>
        <fullName evidence="2">Unannotated protein</fullName>
    </submittedName>
</protein>